<dbReference type="InterPro" id="IPR055766">
    <property type="entry name" value="DUF7342"/>
</dbReference>
<dbReference type="RefSeq" id="WP_073308218.1">
    <property type="nucleotide sequence ID" value="NZ_FQWV01000003.1"/>
</dbReference>
<feature type="compositionally biased region" description="Acidic residues" evidence="1">
    <location>
        <begin position="13"/>
        <end position="23"/>
    </location>
</feature>
<evidence type="ECO:0000313" key="3">
    <source>
        <dbReference type="Proteomes" id="UP000184357"/>
    </source>
</evidence>
<name>A0A1M5PGA7_9EURY</name>
<dbReference type="STRING" id="43928.SAMN05443636_1573"/>
<sequence length="197" mass="21475">MTDSAAPGKFDEVNEAVGEEWEAETTPYERVREVISREYTPRSAETVAADARTSPKTARKHLMALAEEGFVATSTGDHGGTYYRRSPESIVMEQATDILSHVSVDELVNRISAMRETISEFQTAYGVESPDELMVEHTNQTLSDASDNADGIDPDALQEWQTTRRNLAFANAALSIANAERFVGGDSSGPEENTSAP</sequence>
<evidence type="ECO:0000313" key="2">
    <source>
        <dbReference type="EMBL" id="SHH00303.1"/>
    </source>
</evidence>
<gene>
    <name evidence="2" type="ORF">SAMN05443636_1573</name>
</gene>
<dbReference type="SUPFAM" id="SSF46785">
    <property type="entry name" value="Winged helix' DNA-binding domain"/>
    <property type="match status" value="1"/>
</dbReference>
<reference evidence="2 3" key="1">
    <citation type="submission" date="2016-11" db="EMBL/GenBank/DDBJ databases">
        <authorList>
            <person name="Jaros S."/>
            <person name="Januszkiewicz K."/>
            <person name="Wedrychowicz H."/>
        </authorList>
    </citation>
    <scope>NUCLEOTIDE SEQUENCE [LARGE SCALE GENOMIC DNA]</scope>
    <source>
        <strain evidence="2 3">DSM 9297</strain>
    </source>
</reference>
<dbReference type="OrthoDB" id="240032at2157"/>
<dbReference type="EMBL" id="FQWV01000003">
    <property type="protein sequence ID" value="SHH00303.1"/>
    <property type="molecule type" value="Genomic_DNA"/>
</dbReference>
<dbReference type="Gene3D" id="1.10.10.10">
    <property type="entry name" value="Winged helix-like DNA-binding domain superfamily/Winged helix DNA-binding domain"/>
    <property type="match status" value="1"/>
</dbReference>
<dbReference type="Pfam" id="PF24033">
    <property type="entry name" value="DUF7342"/>
    <property type="match status" value="1"/>
</dbReference>
<evidence type="ECO:0000256" key="1">
    <source>
        <dbReference type="SAM" id="MobiDB-lite"/>
    </source>
</evidence>
<keyword evidence="3" id="KW-1185">Reference proteome</keyword>
<organism evidence="2 3">
    <name type="scientific">Halobaculum gomorrense</name>
    <dbReference type="NCBI Taxonomy" id="43928"/>
    <lineage>
        <taxon>Archaea</taxon>
        <taxon>Methanobacteriati</taxon>
        <taxon>Methanobacteriota</taxon>
        <taxon>Stenosarchaea group</taxon>
        <taxon>Halobacteria</taxon>
        <taxon>Halobacteriales</taxon>
        <taxon>Haloferacaceae</taxon>
        <taxon>Halobaculum</taxon>
    </lineage>
</organism>
<protein>
    <submittedName>
        <fullName evidence="2">Transcriptional regulator</fullName>
    </submittedName>
</protein>
<dbReference type="Proteomes" id="UP000184357">
    <property type="component" value="Unassembled WGS sequence"/>
</dbReference>
<dbReference type="InterPro" id="IPR036388">
    <property type="entry name" value="WH-like_DNA-bd_sf"/>
</dbReference>
<dbReference type="InterPro" id="IPR036390">
    <property type="entry name" value="WH_DNA-bd_sf"/>
</dbReference>
<feature type="region of interest" description="Disordered" evidence="1">
    <location>
        <begin position="1"/>
        <end position="26"/>
    </location>
</feature>
<proteinExistence type="predicted"/>
<dbReference type="AlphaFoldDB" id="A0A1M5PGA7"/>
<accession>A0A1M5PGA7</accession>